<organism evidence="1 2">
    <name type="scientific">Magnusiomyces paraingens</name>
    <dbReference type="NCBI Taxonomy" id="2606893"/>
    <lineage>
        <taxon>Eukaryota</taxon>
        <taxon>Fungi</taxon>
        <taxon>Dikarya</taxon>
        <taxon>Ascomycota</taxon>
        <taxon>Saccharomycotina</taxon>
        <taxon>Dipodascomycetes</taxon>
        <taxon>Dipodascales</taxon>
        <taxon>Dipodascaceae</taxon>
        <taxon>Magnusiomyces</taxon>
    </lineage>
</organism>
<dbReference type="EMBL" id="CABVLU010000001">
    <property type="protein sequence ID" value="VVT46588.1"/>
    <property type="molecule type" value="Genomic_DNA"/>
</dbReference>
<evidence type="ECO:0000313" key="2">
    <source>
        <dbReference type="Proteomes" id="UP000398389"/>
    </source>
</evidence>
<sequence length="343" mass="39328">MVELGYYRHPSDDRNRGSINFQKDIILPINNNLLTSLSINESGTGVISGFHNFFEKLTNLTKLTYTTIFPYEYFDDLREFIKFGITKRAFKAAYLDISSFYEALPFDLDTILDLVGQSTADHQKMFFIFELALVAIFNKPLEFNTALQDSEHMKIIMVDGTFFVVARLISFYEGLFQLVNTHPSLKSFVFGTVRGFYLSPGLQKILNRKRKLLSDSSILGSLEKAAIVQRFPSFLKNPDFNRKGWDVSDGLIRTLFFGLIPQNQNLTYLKCLSPNDGTTEDETSFINFFKSMNMEEVSDSLVALYDFDNYHKFGGPANKDMLTPDMENQVRKMDLSCLHSVFN</sequence>
<evidence type="ECO:0000313" key="1">
    <source>
        <dbReference type="EMBL" id="VVT46588.1"/>
    </source>
</evidence>
<accession>A0A5E8B700</accession>
<keyword evidence="2" id="KW-1185">Reference proteome</keyword>
<reference evidence="1 2" key="1">
    <citation type="submission" date="2019-09" db="EMBL/GenBank/DDBJ databases">
        <authorList>
            <person name="Brejova B."/>
        </authorList>
    </citation>
    <scope>NUCLEOTIDE SEQUENCE [LARGE SCALE GENOMIC DNA]</scope>
</reference>
<protein>
    <submittedName>
        <fullName evidence="1">Uncharacterized protein</fullName>
    </submittedName>
</protein>
<name>A0A5E8B700_9ASCO</name>
<gene>
    <name evidence="1" type="ORF">SAPINGB_P001288</name>
</gene>
<dbReference type="GeneID" id="43580111"/>
<proteinExistence type="predicted"/>
<dbReference type="AlphaFoldDB" id="A0A5E8B700"/>
<dbReference type="Proteomes" id="UP000398389">
    <property type="component" value="Unassembled WGS sequence"/>
</dbReference>
<dbReference type="RefSeq" id="XP_031851902.1">
    <property type="nucleotide sequence ID" value="XM_031996011.1"/>
</dbReference>